<gene>
    <name evidence="1" type="ORF">CGI_10025928</name>
</gene>
<evidence type="ECO:0000313" key="1">
    <source>
        <dbReference type="EMBL" id="EKC38575.1"/>
    </source>
</evidence>
<accession>K1RBI8</accession>
<proteinExistence type="predicted"/>
<organism evidence="1">
    <name type="scientific">Magallana gigas</name>
    <name type="common">Pacific oyster</name>
    <name type="synonym">Crassostrea gigas</name>
    <dbReference type="NCBI Taxonomy" id="29159"/>
    <lineage>
        <taxon>Eukaryota</taxon>
        <taxon>Metazoa</taxon>
        <taxon>Spiralia</taxon>
        <taxon>Lophotrochozoa</taxon>
        <taxon>Mollusca</taxon>
        <taxon>Bivalvia</taxon>
        <taxon>Autobranchia</taxon>
        <taxon>Pteriomorphia</taxon>
        <taxon>Ostreida</taxon>
        <taxon>Ostreoidea</taxon>
        <taxon>Ostreidae</taxon>
        <taxon>Magallana</taxon>
    </lineage>
</organism>
<dbReference type="InParanoid" id="K1RBI8"/>
<dbReference type="AlphaFoldDB" id="K1RBI8"/>
<dbReference type="EMBL" id="JH817665">
    <property type="protein sequence ID" value="EKC38575.1"/>
    <property type="molecule type" value="Genomic_DNA"/>
</dbReference>
<sequence>MSSSAAYKQVFEGQDPEPGDRYIGGIPYLGLLVDLCSDISYAVLDQVFVVGS</sequence>
<protein>
    <submittedName>
        <fullName evidence="1">Uncharacterized protein</fullName>
    </submittedName>
</protein>
<dbReference type="HOGENOM" id="CLU_3089284_0_0_1"/>
<name>K1RBI8_MAGGI</name>
<reference evidence="1" key="1">
    <citation type="journal article" date="2012" name="Nature">
        <title>The oyster genome reveals stress adaptation and complexity of shell formation.</title>
        <authorList>
            <person name="Zhang G."/>
            <person name="Fang X."/>
            <person name="Guo X."/>
            <person name="Li L."/>
            <person name="Luo R."/>
            <person name="Xu F."/>
            <person name="Yang P."/>
            <person name="Zhang L."/>
            <person name="Wang X."/>
            <person name="Qi H."/>
            <person name="Xiong Z."/>
            <person name="Que H."/>
            <person name="Xie Y."/>
            <person name="Holland P.W."/>
            <person name="Paps J."/>
            <person name="Zhu Y."/>
            <person name="Wu F."/>
            <person name="Chen Y."/>
            <person name="Wang J."/>
            <person name="Peng C."/>
            <person name="Meng J."/>
            <person name="Yang L."/>
            <person name="Liu J."/>
            <person name="Wen B."/>
            <person name="Zhang N."/>
            <person name="Huang Z."/>
            <person name="Zhu Q."/>
            <person name="Feng Y."/>
            <person name="Mount A."/>
            <person name="Hedgecock D."/>
            <person name="Xu Z."/>
            <person name="Liu Y."/>
            <person name="Domazet-Loso T."/>
            <person name="Du Y."/>
            <person name="Sun X."/>
            <person name="Zhang S."/>
            <person name="Liu B."/>
            <person name="Cheng P."/>
            <person name="Jiang X."/>
            <person name="Li J."/>
            <person name="Fan D."/>
            <person name="Wang W."/>
            <person name="Fu W."/>
            <person name="Wang T."/>
            <person name="Wang B."/>
            <person name="Zhang J."/>
            <person name="Peng Z."/>
            <person name="Li Y."/>
            <person name="Li N."/>
            <person name="Wang J."/>
            <person name="Chen M."/>
            <person name="He Y."/>
            <person name="Tan F."/>
            <person name="Song X."/>
            <person name="Zheng Q."/>
            <person name="Huang R."/>
            <person name="Yang H."/>
            <person name="Du X."/>
            <person name="Chen L."/>
            <person name="Yang M."/>
            <person name="Gaffney P.M."/>
            <person name="Wang S."/>
            <person name="Luo L."/>
            <person name="She Z."/>
            <person name="Ming Y."/>
            <person name="Huang W."/>
            <person name="Zhang S."/>
            <person name="Huang B."/>
            <person name="Zhang Y."/>
            <person name="Qu T."/>
            <person name="Ni P."/>
            <person name="Miao G."/>
            <person name="Wang J."/>
            <person name="Wang Q."/>
            <person name="Steinberg C.E."/>
            <person name="Wang H."/>
            <person name="Li N."/>
            <person name="Qian L."/>
            <person name="Zhang G."/>
            <person name="Li Y."/>
            <person name="Yang H."/>
            <person name="Liu X."/>
            <person name="Wang J."/>
            <person name="Yin Y."/>
            <person name="Wang J."/>
        </authorList>
    </citation>
    <scope>NUCLEOTIDE SEQUENCE [LARGE SCALE GENOMIC DNA]</scope>
    <source>
        <strain evidence="1">05x7-T-G4-1.051#20</strain>
    </source>
</reference>